<protein>
    <submittedName>
        <fullName evidence="1">Uncharacterized protein</fullName>
    </submittedName>
</protein>
<gene>
    <name evidence="1" type="primary">ORF72738</name>
</gene>
<organism evidence="1">
    <name type="scientific">Arion vulgaris</name>
    <dbReference type="NCBI Taxonomy" id="1028688"/>
    <lineage>
        <taxon>Eukaryota</taxon>
        <taxon>Metazoa</taxon>
        <taxon>Spiralia</taxon>
        <taxon>Lophotrochozoa</taxon>
        <taxon>Mollusca</taxon>
        <taxon>Gastropoda</taxon>
        <taxon>Heterobranchia</taxon>
        <taxon>Euthyneura</taxon>
        <taxon>Panpulmonata</taxon>
        <taxon>Eupulmonata</taxon>
        <taxon>Stylommatophora</taxon>
        <taxon>Helicina</taxon>
        <taxon>Arionoidea</taxon>
        <taxon>Arionidae</taxon>
        <taxon>Arion</taxon>
    </lineage>
</organism>
<dbReference type="AlphaFoldDB" id="A0A0B6ZQR8"/>
<reference evidence="1" key="1">
    <citation type="submission" date="2014-12" db="EMBL/GenBank/DDBJ databases">
        <title>Insight into the proteome of Arion vulgaris.</title>
        <authorList>
            <person name="Aradska J."/>
            <person name="Bulat T."/>
            <person name="Smidak R."/>
            <person name="Sarate P."/>
            <person name="Gangsoo J."/>
            <person name="Sialana F."/>
            <person name="Bilban M."/>
            <person name="Lubec G."/>
        </authorList>
    </citation>
    <scope>NUCLEOTIDE SEQUENCE</scope>
    <source>
        <tissue evidence="1">Skin</tissue>
    </source>
</reference>
<name>A0A0B6ZQR8_9EUPU</name>
<proteinExistence type="predicted"/>
<evidence type="ECO:0000313" key="1">
    <source>
        <dbReference type="EMBL" id="CEK70075.1"/>
    </source>
</evidence>
<accession>A0A0B6ZQR8</accession>
<sequence length="52" mass="6317">MLNGSMSEVTVEIRQMNLQTSWLNKELKNWNQTIHIYRYEFNFINKINIVLT</sequence>
<dbReference type="EMBL" id="HACG01023210">
    <property type="protein sequence ID" value="CEK70075.1"/>
    <property type="molecule type" value="Transcribed_RNA"/>
</dbReference>